<sequence length="108" mass="11977">MKAMKLAGCDQQVRPHTWSSSSPIRRSQKKSGSPEANAKFFCSKRGNQAFTSSLLHVLMCRAYPLSPSFSGKEFPVHIPRFQFSAILLSQSVEDLTSRSPPLISSPHL</sequence>
<accession>A0ABV0VF08</accession>
<name>A0ABV0VF08_9TELE</name>
<protein>
    <submittedName>
        <fullName evidence="2">Uncharacterized protein</fullName>
    </submittedName>
</protein>
<comment type="caution">
    <text evidence="2">The sequence shown here is derived from an EMBL/GenBank/DDBJ whole genome shotgun (WGS) entry which is preliminary data.</text>
</comment>
<dbReference type="Proteomes" id="UP001482620">
    <property type="component" value="Unassembled WGS sequence"/>
</dbReference>
<evidence type="ECO:0000256" key="1">
    <source>
        <dbReference type="SAM" id="MobiDB-lite"/>
    </source>
</evidence>
<gene>
    <name evidence="2" type="ORF">ILYODFUR_013567</name>
</gene>
<dbReference type="EMBL" id="JAHRIQ010105377">
    <property type="protein sequence ID" value="MEQ2255410.1"/>
    <property type="molecule type" value="Genomic_DNA"/>
</dbReference>
<feature type="region of interest" description="Disordered" evidence="1">
    <location>
        <begin position="1"/>
        <end position="36"/>
    </location>
</feature>
<proteinExistence type="predicted"/>
<evidence type="ECO:0000313" key="2">
    <source>
        <dbReference type="EMBL" id="MEQ2255410.1"/>
    </source>
</evidence>
<reference evidence="2 3" key="1">
    <citation type="submission" date="2021-06" db="EMBL/GenBank/DDBJ databases">
        <authorList>
            <person name="Palmer J.M."/>
        </authorList>
    </citation>
    <scope>NUCLEOTIDE SEQUENCE [LARGE SCALE GENOMIC DNA]</scope>
    <source>
        <strain evidence="3">if_2019</strain>
        <tissue evidence="2">Muscle</tissue>
    </source>
</reference>
<keyword evidence="3" id="KW-1185">Reference proteome</keyword>
<evidence type="ECO:0000313" key="3">
    <source>
        <dbReference type="Proteomes" id="UP001482620"/>
    </source>
</evidence>
<organism evidence="2 3">
    <name type="scientific">Ilyodon furcidens</name>
    <name type="common">goldbreast splitfin</name>
    <dbReference type="NCBI Taxonomy" id="33524"/>
    <lineage>
        <taxon>Eukaryota</taxon>
        <taxon>Metazoa</taxon>
        <taxon>Chordata</taxon>
        <taxon>Craniata</taxon>
        <taxon>Vertebrata</taxon>
        <taxon>Euteleostomi</taxon>
        <taxon>Actinopterygii</taxon>
        <taxon>Neopterygii</taxon>
        <taxon>Teleostei</taxon>
        <taxon>Neoteleostei</taxon>
        <taxon>Acanthomorphata</taxon>
        <taxon>Ovalentaria</taxon>
        <taxon>Atherinomorphae</taxon>
        <taxon>Cyprinodontiformes</taxon>
        <taxon>Goodeidae</taxon>
        <taxon>Ilyodon</taxon>
    </lineage>
</organism>